<dbReference type="InterPro" id="IPR027410">
    <property type="entry name" value="TCP-1-like_intermed_sf"/>
</dbReference>
<sequence>MEPLSQMTGSKPIAAIYSLSPSCYGSLKDLRTENFVSKHFLHLIPNDTLVCSLILCNRNETAWDELKVACQTAEHVLQLTVKQPLALLGGGCTETHLASYVKYKVFNLPTSTFESLDCSQAQYQLVADAFCHSLESIACCLEHDNASIQDEKRSHSPRLYSFSLTPPFAGTTKIGESASVMLLENKVSNHSRGALRKSKGLGSCSSRALLGGVVPEGWGNGGTEKKNDFNLTCSCSK</sequence>
<dbReference type="InterPro" id="IPR028790">
    <property type="entry name" value="MKKS"/>
</dbReference>
<accession>A0A151MGW5</accession>
<dbReference type="EMBL" id="AKHW03006178">
    <property type="protein sequence ID" value="KYO23751.1"/>
    <property type="molecule type" value="Genomic_DNA"/>
</dbReference>
<evidence type="ECO:0000313" key="1">
    <source>
        <dbReference type="EMBL" id="KYO23751.1"/>
    </source>
</evidence>
<name>A0A151MGW5_ALLMI</name>
<dbReference type="PANTHER" id="PTHR46787">
    <property type="entry name" value="SYNDROMES PUTATIVE CHAPERONIN-RELATED"/>
    <property type="match status" value="1"/>
</dbReference>
<protein>
    <submittedName>
        <fullName evidence="1">McKusick-Kaufman/Bardet-Biedl syndromes putative chaperonin</fullName>
    </submittedName>
</protein>
<dbReference type="Gene3D" id="3.50.7.10">
    <property type="entry name" value="GroEL"/>
    <property type="match status" value="1"/>
</dbReference>
<proteinExistence type="predicted"/>
<keyword evidence="2" id="KW-1185">Reference proteome</keyword>
<dbReference type="InterPro" id="IPR027413">
    <property type="entry name" value="GROEL-like_equatorial_sf"/>
</dbReference>
<comment type="caution">
    <text evidence="1">The sequence shown here is derived from an EMBL/GenBank/DDBJ whole genome shotgun (WGS) entry which is preliminary data.</text>
</comment>
<dbReference type="GO" id="GO:0005737">
    <property type="term" value="C:cytoplasm"/>
    <property type="evidence" value="ECO:0007669"/>
    <property type="project" value="TreeGrafter"/>
</dbReference>
<dbReference type="AlphaFoldDB" id="A0A151MGW5"/>
<dbReference type="InterPro" id="IPR002423">
    <property type="entry name" value="Cpn60/GroEL/TCP-1"/>
</dbReference>
<dbReference type="GO" id="GO:0005634">
    <property type="term" value="C:nucleus"/>
    <property type="evidence" value="ECO:0007669"/>
    <property type="project" value="TreeGrafter"/>
</dbReference>
<gene>
    <name evidence="1" type="primary">MKKS</name>
    <name evidence="1" type="ORF">Y1Q_0002364</name>
</gene>
<dbReference type="GO" id="GO:0032502">
    <property type="term" value="P:developmental process"/>
    <property type="evidence" value="ECO:0007669"/>
    <property type="project" value="TreeGrafter"/>
</dbReference>
<dbReference type="InterPro" id="IPR027409">
    <property type="entry name" value="GroEL-like_apical_dom_sf"/>
</dbReference>
<dbReference type="Proteomes" id="UP000050525">
    <property type="component" value="Unassembled WGS sequence"/>
</dbReference>
<evidence type="ECO:0000313" key="2">
    <source>
        <dbReference type="Proteomes" id="UP000050525"/>
    </source>
</evidence>
<dbReference type="eggNOG" id="KOG0360">
    <property type="taxonomic scope" value="Eukaryota"/>
</dbReference>
<dbReference type="PANTHER" id="PTHR46787:SF1">
    <property type="entry name" value="MOLECULAR CHAPERONE MKKS"/>
    <property type="match status" value="1"/>
</dbReference>
<dbReference type="Gene3D" id="1.10.560.10">
    <property type="entry name" value="GroEL-like equatorial domain"/>
    <property type="match status" value="1"/>
</dbReference>
<organism evidence="1 2">
    <name type="scientific">Alligator mississippiensis</name>
    <name type="common">American alligator</name>
    <dbReference type="NCBI Taxonomy" id="8496"/>
    <lineage>
        <taxon>Eukaryota</taxon>
        <taxon>Metazoa</taxon>
        <taxon>Chordata</taxon>
        <taxon>Craniata</taxon>
        <taxon>Vertebrata</taxon>
        <taxon>Euteleostomi</taxon>
        <taxon>Archelosauria</taxon>
        <taxon>Archosauria</taxon>
        <taxon>Crocodylia</taxon>
        <taxon>Alligatoridae</taxon>
        <taxon>Alligatorinae</taxon>
        <taxon>Alligator</taxon>
    </lineage>
</organism>
<reference evidence="1 2" key="1">
    <citation type="journal article" date="2012" name="Genome Biol.">
        <title>Sequencing three crocodilian genomes to illuminate the evolution of archosaurs and amniotes.</title>
        <authorList>
            <person name="St John J.A."/>
            <person name="Braun E.L."/>
            <person name="Isberg S.R."/>
            <person name="Miles L.G."/>
            <person name="Chong A.Y."/>
            <person name="Gongora J."/>
            <person name="Dalzell P."/>
            <person name="Moran C."/>
            <person name="Bed'hom B."/>
            <person name="Abzhanov A."/>
            <person name="Burgess S.C."/>
            <person name="Cooksey A.M."/>
            <person name="Castoe T.A."/>
            <person name="Crawford N.G."/>
            <person name="Densmore L.D."/>
            <person name="Drew J.C."/>
            <person name="Edwards S.V."/>
            <person name="Faircloth B.C."/>
            <person name="Fujita M.K."/>
            <person name="Greenwold M.J."/>
            <person name="Hoffmann F.G."/>
            <person name="Howard J.M."/>
            <person name="Iguchi T."/>
            <person name="Janes D.E."/>
            <person name="Khan S.Y."/>
            <person name="Kohno S."/>
            <person name="de Koning A.J."/>
            <person name="Lance S.L."/>
            <person name="McCarthy F.M."/>
            <person name="McCormack J.E."/>
            <person name="Merchant M.E."/>
            <person name="Peterson D.G."/>
            <person name="Pollock D.D."/>
            <person name="Pourmand N."/>
            <person name="Raney B.J."/>
            <person name="Roessler K.A."/>
            <person name="Sanford J.R."/>
            <person name="Sawyer R.H."/>
            <person name="Schmidt C.J."/>
            <person name="Triplett E.W."/>
            <person name="Tuberville T.D."/>
            <person name="Venegas-Anaya M."/>
            <person name="Howard J.T."/>
            <person name="Jarvis E.D."/>
            <person name="Guillette L.J.Jr."/>
            <person name="Glenn T.C."/>
            <person name="Green R.E."/>
            <person name="Ray D.A."/>
        </authorList>
    </citation>
    <scope>NUCLEOTIDE SEQUENCE [LARGE SCALE GENOMIC DNA]</scope>
    <source>
        <strain evidence="1">KSC_2009_1</strain>
    </source>
</reference>
<dbReference type="STRING" id="8496.A0A151MGW5"/>
<dbReference type="GO" id="GO:0051131">
    <property type="term" value="P:chaperone-mediated protein complex assembly"/>
    <property type="evidence" value="ECO:0007669"/>
    <property type="project" value="TreeGrafter"/>
</dbReference>
<dbReference type="GO" id="GO:0051082">
    <property type="term" value="F:unfolded protein binding"/>
    <property type="evidence" value="ECO:0007669"/>
    <property type="project" value="InterPro"/>
</dbReference>
<dbReference type="GO" id="GO:1902636">
    <property type="term" value="C:kinociliary basal body"/>
    <property type="evidence" value="ECO:0007669"/>
    <property type="project" value="TreeGrafter"/>
</dbReference>
<dbReference type="Pfam" id="PF00118">
    <property type="entry name" value="Cpn60_TCP1"/>
    <property type="match status" value="1"/>
</dbReference>
<dbReference type="Gene3D" id="3.30.260.10">
    <property type="entry name" value="TCP-1-like chaperonin intermediate domain"/>
    <property type="match status" value="1"/>
</dbReference>
<dbReference type="GO" id="GO:0005524">
    <property type="term" value="F:ATP binding"/>
    <property type="evidence" value="ECO:0007669"/>
    <property type="project" value="InterPro"/>
</dbReference>
<dbReference type="GO" id="GO:0060271">
    <property type="term" value="P:cilium assembly"/>
    <property type="evidence" value="ECO:0007669"/>
    <property type="project" value="InterPro"/>
</dbReference>
<dbReference type="GO" id="GO:0006457">
    <property type="term" value="P:protein folding"/>
    <property type="evidence" value="ECO:0007669"/>
    <property type="project" value="InterPro"/>
</dbReference>